<dbReference type="GO" id="GO:0005886">
    <property type="term" value="C:plasma membrane"/>
    <property type="evidence" value="ECO:0007669"/>
    <property type="project" value="TreeGrafter"/>
</dbReference>
<dbReference type="SUPFAM" id="SSF52540">
    <property type="entry name" value="P-loop containing nucleoside triphosphate hydrolases"/>
    <property type="match status" value="1"/>
</dbReference>
<proteinExistence type="predicted"/>
<evidence type="ECO:0000313" key="2">
    <source>
        <dbReference type="EMBL" id="PLR18198.1"/>
    </source>
</evidence>
<sequence>MVDLNVEMAELWGSLGAPAAGRAHVVQFVSARRGEGTSTVAREFARFASRRAGRRTWLIDLDLTTSPQYQAIAAQPDRYGQLGSGAAASPDGSMFFTVQPPAPRPDGGVWPDAKYVAAHSVGGPRLWVTRFKREALRGRQKAHILPGVEYWASLRRHAEIIVVDCPSADSSQAALTIAQHMDQTVLVVSAQEADVRPPGLLRDALASAGGRCAGVFFNQASVTPPSFLRAILP</sequence>
<dbReference type="Proteomes" id="UP000234483">
    <property type="component" value="Unassembled WGS sequence"/>
</dbReference>
<evidence type="ECO:0000313" key="4">
    <source>
        <dbReference type="Proteomes" id="UP000281192"/>
    </source>
</evidence>
<keyword evidence="4" id="KW-1185">Reference proteome</keyword>
<dbReference type="AlphaFoldDB" id="A0A2N5CWK1"/>
<evidence type="ECO:0000313" key="1">
    <source>
        <dbReference type="EMBL" id="AYV47355.1"/>
    </source>
</evidence>
<gene>
    <name evidence="1" type="ORF">C1707_14400</name>
    <name evidence="2" type="ORF">CFHF_05395</name>
</gene>
<dbReference type="EMBL" id="PJRQ01000011">
    <property type="protein sequence ID" value="PLR18198.1"/>
    <property type="molecule type" value="Genomic_DNA"/>
</dbReference>
<dbReference type="RefSeq" id="WP_101712010.1">
    <property type="nucleotide sequence ID" value="NZ_CP026100.1"/>
</dbReference>
<dbReference type="PANTHER" id="PTHR32309:SF13">
    <property type="entry name" value="FERRIC ENTEROBACTIN TRANSPORT PROTEIN FEPE"/>
    <property type="match status" value="1"/>
</dbReference>
<dbReference type="InterPro" id="IPR050445">
    <property type="entry name" value="Bact_polysacc_biosynth/exp"/>
</dbReference>
<organism evidence="2 3">
    <name type="scientific">Caulobacter flavus</name>
    <dbReference type="NCBI Taxonomy" id="1679497"/>
    <lineage>
        <taxon>Bacteria</taxon>
        <taxon>Pseudomonadati</taxon>
        <taxon>Pseudomonadota</taxon>
        <taxon>Alphaproteobacteria</taxon>
        <taxon>Caulobacterales</taxon>
        <taxon>Caulobacteraceae</taxon>
        <taxon>Caulobacter</taxon>
    </lineage>
</organism>
<dbReference type="InterPro" id="IPR027417">
    <property type="entry name" value="P-loop_NTPase"/>
</dbReference>
<dbReference type="Proteomes" id="UP000281192">
    <property type="component" value="Chromosome"/>
</dbReference>
<dbReference type="EMBL" id="CP026100">
    <property type="protein sequence ID" value="AYV47355.1"/>
    <property type="molecule type" value="Genomic_DNA"/>
</dbReference>
<reference evidence="2 3" key="1">
    <citation type="submission" date="2017-12" db="EMBL/GenBank/DDBJ databases">
        <title>The genome sequence of Caulobacter flavus CGMCC1 15093.</title>
        <authorList>
            <person name="Gao J."/>
            <person name="Mao X."/>
            <person name="Sun J."/>
        </authorList>
    </citation>
    <scope>NUCLEOTIDE SEQUENCE [LARGE SCALE GENOMIC DNA]</scope>
    <source>
        <strain evidence="2 3">CGMCC1 15093</strain>
    </source>
</reference>
<protein>
    <submittedName>
        <fullName evidence="2">Sugar kinase</fullName>
    </submittedName>
</protein>
<name>A0A2N5CWK1_9CAUL</name>
<dbReference type="PANTHER" id="PTHR32309">
    <property type="entry name" value="TYROSINE-PROTEIN KINASE"/>
    <property type="match status" value="1"/>
</dbReference>
<accession>A0A2N5CWK1</accession>
<keyword evidence="2" id="KW-0418">Kinase</keyword>
<dbReference type="OrthoDB" id="7183816at2"/>
<dbReference type="KEGG" id="cfh:C1707_14400"/>
<keyword evidence="2" id="KW-0808">Transferase</keyword>
<reference evidence="1 4" key="2">
    <citation type="submission" date="2018-01" db="EMBL/GenBank/DDBJ databases">
        <title>Complete genome sequence of Caulobacter flavus RHGG3.</title>
        <authorList>
            <person name="Yang E."/>
        </authorList>
    </citation>
    <scope>NUCLEOTIDE SEQUENCE [LARGE SCALE GENOMIC DNA]</scope>
    <source>
        <strain evidence="1 4">RHGG3</strain>
    </source>
</reference>
<dbReference type="Gene3D" id="3.40.50.300">
    <property type="entry name" value="P-loop containing nucleotide triphosphate hydrolases"/>
    <property type="match status" value="1"/>
</dbReference>
<evidence type="ECO:0000313" key="3">
    <source>
        <dbReference type="Proteomes" id="UP000234483"/>
    </source>
</evidence>
<dbReference type="GO" id="GO:0004713">
    <property type="term" value="F:protein tyrosine kinase activity"/>
    <property type="evidence" value="ECO:0007669"/>
    <property type="project" value="TreeGrafter"/>
</dbReference>